<comment type="caution">
    <text evidence="2">The sequence shown here is derived from an EMBL/GenBank/DDBJ whole genome shotgun (WGS) entry which is preliminary data.</text>
</comment>
<evidence type="ECO:0008006" key="4">
    <source>
        <dbReference type="Google" id="ProtNLM"/>
    </source>
</evidence>
<keyword evidence="3" id="KW-1185">Reference proteome</keyword>
<dbReference type="InterPro" id="IPR013879">
    <property type="entry name" value="DUF1761"/>
</dbReference>
<feature type="transmembrane region" description="Helical" evidence="1">
    <location>
        <begin position="63"/>
        <end position="82"/>
    </location>
</feature>
<dbReference type="RefSeq" id="WP_264600716.1">
    <property type="nucleotide sequence ID" value="NZ_JAOQNS010000003.1"/>
</dbReference>
<organism evidence="2 3">
    <name type="scientific">Rhodobium gokarnense</name>
    <dbReference type="NCBI Taxonomy" id="364296"/>
    <lineage>
        <taxon>Bacteria</taxon>
        <taxon>Pseudomonadati</taxon>
        <taxon>Pseudomonadota</taxon>
        <taxon>Alphaproteobacteria</taxon>
        <taxon>Hyphomicrobiales</taxon>
        <taxon>Rhodobiaceae</taxon>
        <taxon>Rhodobium</taxon>
    </lineage>
</organism>
<keyword evidence="1" id="KW-0812">Transmembrane</keyword>
<evidence type="ECO:0000313" key="3">
    <source>
        <dbReference type="Proteomes" id="UP001209755"/>
    </source>
</evidence>
<protein>
    <recommendedName>
        <fullName evidence="4">DUF1761 domain-containing protein</fullName>
    </recommendedName>
</protein>
<keyword evidence="1" id="KW-0472">Membrane</keyword>
<evidence type="ECO:0000256" key="1">
    <source>
        <dbReference type="SAM" id="Phobius"/>
    </source>
</evidence>
<feature type="transmembrane region" description="Helical" evidence="1">
    <location>
        <begin position="12"/>
        <end position="34"/>
    </location>
</feature>
<feature type="transmembrane region" description="Helical" evidence="1">
    <location>
        <begin position="128"/>
        <end position="146"/>
    </location>
</feature>
<feature type="transmembrane region" description="Helical" evidence="1">
    <location>
        <begin position="94"/>
        <end position="116"/>
    </location>
</feature>
<gene>
    <name evidence="2" type="ORF">M2319_001387</name>
</gene>
<dbReference type="Pfam" id="PF08570">
    <property type="entry name" value="DUF1761"/>
    <property type="match status" value="1"/>
</dbReference>
<proteinExistence type="predicted"/>
<evidence type="ECO:0000313" key="2">
    <source>
        <dbReference type="EMBL" id="MCW2307065.1"/>
    </source>
</evidence>
<dbReference type="Proteomes" id="UP001209755">
    <property type="component" value="Unassembled WGS sequence"/>
</dbReference>
<name>A0ABT3H9I8_9HYPH</name>
<accession>A0ABT3H9I8</accession>
<dbReference type="EMBL" id="JAOQNS010000003">
    <property type="protein sequence ID" value="MCW2307065.1"/>
    <property type="molecule type" value="Genomic_DNA"/>
</dbReference>
<sequence length="147" mass="15252">MTEGNGMIFAGINYLAVLAAAITGFVVGAVWYGILGRHWMAAAEIDPARLKGEGGGNPQKGPMLVGAVANLIMAFMLAGVIGHLGQDTVTVRNGIISAAFIWAGFVVTTLAVNYAFQGKKVLLTVIDGGHWLLVLLIQGAVIGYLGV</sequence>
<reference evidence="3" key="1">
    <citation type="submission" date="2023-07" db="EMBL/GenBank/DDBJ databases">
        <title>Genome sequencing of Purple Non-Sulfur Bacteria from various extreme environments.</title>
        <authorList>
            <person name="Mayer M."/>
        </authorList>
    </citation>
    <scope>NUCLEOTIDE SEQUENCE [LARGE SCALE GENOMIC DNA]</scope>
    <source>
        <strain evidence="3">DSM 17935</strain>
    </source>
</reference>
<keyword evidence="1" id="KW-1133">Transmembrane helix</keyword>